<evidence type="ECO:0000313" key="6">
    <source>
        <dbReference type="Proteomes" id="UP000239001"/>
    </source>
</evidence>
<evidence type="ECO:0000259" key="4">
    <source>
        <dbReference type="PROSITE" id="PS51829"/>
    </source>
</evidence>
<reference evidence="5 6" key="2">
    <citation type="submission" date="2018-03" db="EMBL/GenBank/DDBJ databases">
        <authorList>
            <person name="Keele B.F."/>
        </authorList>
    </citation>
    <scope>NUCLEOTIDE SEQUENCE [LARGE SCALE GENOMIC DNA]</scope>
    <source>
        <strain evidence="5 6">CCALA 016</strain>
    </source>
</reference>
<dbReference type="InterPro" id="IPR008979">
    <property type="entry name" value="Galactose-bd-like_sf"/>
</dbReference>
<dbReference type="Proteomes" id="UP000239001">
    <property type="component" value="Unassembled WGS sequence"/>
</dbReference>
<feature type="compositionally biased region" description="Polar residues" evidence="3">
    <location>
        <begin position="150"/>
        <end position="168"/>
    </location>
</feature>
<dbReference type="RefSeq" id="WP_106457793.1">
    <property type="nucleotide sequence ID" value="NZ_PXOH01000017.1"/>
</dbReference>
<gene>
    <name evidence="5" type="ORF">C7H19_15445</name>
</gene>
<dbReference type="GO" id="GO:0006508">
    <property type="term" value="P:proteolysis"/>
    <property type="evidence" value="ECO:0007669"/>
    <property type="project" value="UniProtKB-KW"/>
</dbReference>
<dbReference type="SUPFAM" id="SSF49785">
    <property type="entry name" value="Galactose-binding domain-like"/>
    <property type="match status" value="1"/>
</dbReference>
<protein>
    <recommendedName>
        <fullName evidence="4">P/Homo B domain-containing protein</fullName>
    </recommendedName>
</protein>
<comment type="caution">
    <text evidence="5">The sequence shown here is derived from an EMBL/GenBank/DDBJ whole genome shotgun (WGS) entry which is preliminary data.</text>
</comment>
<dbReference type="AlphaFoldDB" id="A0A2T1LVR2"/>
<dbReference type="OrthoDB" id="9798386at2"/>
<keyword evidence="2" id="KW-0378">Hydrolase</keyword>
<dbReference type="GO" id="GO:0004252">
    <property type="term" value="F:serine-type endopeptidase activity"/>
    <property type="evidence" value="ECO:0007669"/>
    <property type="project" value="InterPro"/>
</dbReference>
<feature type="domain" description="P/Homo B" evidence="4">
    <location>
        <begin position="1"/>
        <end position="146"/>
    </location>
</feature>
<dbReference type="EMBL" id="PXOH01000017">
    <property type="protein sequence ID" value="PSF35818.1"/>
    <property type="molecule type" value="Genomic_DNA"/>
</dbReference>
<dbReference type="InterPro" id="IPR002884">
    <property type="entry name" value="P_dom"/>
</dbReference>
<evidence type="ECO:0000256" key="3">
    <source>
        <dbReference type="SAM" id="MobiDB-lite"/>
    </source>
</evidence>
<accession>A0A2T1LVR2</accession>
<keyword evidence="1" id="KW-0645">Protease</keyword>
<evidence type="ECO:0000256" key="2">
    <source>
        <dbReference type="ARBA" id="ARBA00022801"/>
    </source>
</evidence>
<feature type="region of interest" description="Disordered" evidence="3">
    <location>
        <begin position="150"/>
        <end position="174"/>
    </location>
</feature>
<dbReference type="Gene3D" id="2.60.120.260">
    <property type="entry name" value="Galactose-binding domain-like"/>
    <property type="match status" value="1"/>
</dbReference>
<dbReference type="PROSITE" id="PS51829">
    <property type="entry name" value="P_HOMO_B"/>
    <property type="match status" value="1"/>
</dbReference>
<evidence type="ECO:0000313" key="5">
    <source>
        <dbReference type="EMBL" id="PSF35818.1"/>
    </source>
</evidence>
<sequence length="174" mass="18210">MKAVHICLSFCVSLTIGDYTVTTSNLSVSGISSISDLNVVLNISHSWNSDLRVFVISPTGRQVELFSEAGIGGKGFINTTLDDEVGTSINNGSGTFSGTYKPFGRLSDFDGLNATGIWKLKIIDAAEGDTGKLNSWSLIVNGTPPTGNLTKYGTSGNDTLTGGSSGKFTSRGDE</sequence>
<organism evidence="5 6">
    <name type="scientific">Aphanothece hegewaldii CCALA 016</name>
    <dbReference type="NCBI Taxonomy" id="2107694"/>
    <lineage>
        <taxon>Bacteria</taxon>
        <taxon>Bacillati</taxon>
        <taxon>Cyanobacteriota</taxon>
        <taxon>Cyanophyceae</taxon>
        <taxon>Oscillatoriophycideae</taxon>
        <taxon>Chroococcales</taxon>
        <taxon>Aphanothecaceae</taxon>
        <taxon>Aphanothece</taxon>
    </lineage>
</organism>
<proteinExistence type="predicted"/>
<name>A0A2T1LVR2_9CHRO</name>
<dbReference type="Pfam" id="PF01483">
    <property type="entry name" value="P_proprotein"/>
    <property type="match status" value="1"/>
</dbReference>
<evidence type="ECO:0000256" key="1">
    <source>
        <dbReference type="ARBA" id="ARBA00022670"/>
    </source>
</evidence>
<keyword evidence="6" id="KW-1185">Reference proteome</keyword>
<reference evidence="5 6" key="1">
    <citation type="submission" date="2018-03" db="EMBL/GenBank/DDBJ databases">
        <title>The ancient ancestry and fast evolution of plastids.</title>
        <authorList>
            <person name="Moore K.R."/>
            <person name="Magnabosco C."/>
            <person name="Momper L."/>
            <person name="Gold D.A."/>
            <person name="Bosak T."/>
            <person name="Fournier G.P."/>
        </authorList>
    </citation>
    <scope>NUCLEOTIDE SEQUENCE [LARGE SCALE GENOMIC DNA]</scope>
    <source>
        <strain evidence="5 6">CCALA 016</strain>
    </source>
</reference>